<accession>A0A1I7SFY0</accession>
<keyword evidence="1 5" id="KW-0812">Transmembrane</keyword>
<evidence type="ECO:0000256" key="1">
    <source>
        <dbReference type="ARBA" id="ARBA00022692"/>
    </source>
</evidence>
<dbReference type="GO" id="GO:0005524">
    <property type="term" value="F:ATP binding"/>
    <property type="evidence" value="ECO:0007669"/>
    <property type="project" value="InterPro"/>
</dbReference>
<protein>
    <submittedName>
        <fullName evidence="7">ABC transmembrane type-1 domain-containing protein</fullName>
    </submittedName>
</protein>
<evidence type="ECO:0000256" key="3">
    <source>
        <dbReference type="ARBA" id="ARBA00023136"/>
    </source>
</evidence>
<evidence type="ECO:0000256" key="5">
    <source>
        <dbReference type="SAM" id="Phobius"/>
    </source>
</evidence>
<organism evidence="6 7">
    <name type="scientific">Bursaphelenchus xylophilus</name>
    <name type="common">Pinewood nematode worm</name>
    <name type="synonym">Aphelenchoides xylophilus</name>
    <dbReference type="NCBI Taxonomy" id="6326"/>
    <lineage>
        <taxon>Eukaryota</taxon>
        <taxon>Metazoa</taxon>
        <taxon>Ecdysozoa</taxon>
        <taxon>Nematoda</taxon>
        <taxon>Chromadorea</taxon>
        <taxon>Rhabditida</taxon>
        <taxon>Tylenchina</taxon>
        <taxon>Tylenchomorpha</taxon>
        <taxon>Aphelenchoidea</taxon>
        <taxon>Aphelenchoididae</taxon>
        <taxon>Bursaphelenchus</taxon>
    </lineage>
</organism>
<evidence type="ECO:0000256" key="2">
    <source>
        <dbReference type="ARBA" id="ARBA00022989"/>
    </source>
</evidence>
<evidence type="ECO:0000313" key="6">
    <source>
        <dbReference type="Proteomes" id="UP000095284"/>
    </source>
</evidence>
<sequence length="117" mass="12652">MNQPSPTTPLIFRTGMGEKNGKSKLPEKSTDFVDDGVYRQTGVEKWVNTLLCRGDLAKESFQAKPVGVLDLFKYAEEHDRLLILIGLTSSIITGAVQALVAVMAGKLATALIESDQG</sequence>
<keyword evidence="3 5" id="KW-0472">Membrane</keyword>
<dbReference type="Proteomes" id="UP000095284">
    <property type="component" value="Unplaced"/>
</dbReference>
<dbReference type="eggNOG" id="KOG0055">
    <property type="taxonomic scope" value="Eukaryota"/>
</dbReference>
<evidence type="ECO:0000256" key="4">
    <source>
        <dbReference type="SAM" id="MobiDB-lite"/>
    </source>
</evidence>
<dbReference type="GO" id="GO:0016020">
    <property type="term" value="C:membrane"/>
    <property type="evidence" value="ECO:0007669"/>
    <property type="project" value="InterPro"/>
</dbReference>
<feature type="region of interest" description="Disordered" evidence="4">
    <location>
        <begin position="1"/>
        <end position="26"/>
    </location>
</feature>
<evidence type="ECO:0000313" key="7">
    <source>
        <dbReference type="WBParaSite" id="BXY_1194400.1"/>
    </source>
</evidence>
<keyword evidence="2 5" id="KW-1133">Transmembrane helix</keyword>
<dbReference type="InterPro" id="IPR036640">
    <property type="entry name" value="ABC1_TM_sf"/>
</dbReference>
<reference evidence="7" key="1">
    <citation type="submission" date="2016-11" db="UniProtKB">
        <authorList>
            <consortium name="WormBaseParasite"/>
        </authorList>
    </citation>
    <scope>IDENTIFICATION</scope>
</reference>
<dbReference type="Gene3D" id="1.20.1560.10">
    <property type="entry name" value="ABC transporter type 1, transmembrane domain"/>
    <property type="match status" value="1"/>
</dbReference>
<name>A0A1I7SFY0_BURXY</name>
<proteinExistence type="predicted"/>
<feature type="transmembrane region" description="Helical" evidence="5">
    <location>
        <begin position="81"/>
        <end position="104"/>
    </location>
</feature>
<dbReference type="AlphaFoldDB" id="A0A1I7SFY0"/>
<dbReference type="WBParaSite" id="BXY_1194400.1">
    <property type="protein sequence ID" value="BXY_1194400.1"/>
    <property type="gene ID" value="BXY_1194400"/>
</dbReference>